<reference evidence="1 2" key="1">
    <citation type="submission" date="2017-11" db="EMBL/GenBank/DDBJ databases">
        <title>De-novo sequencing of pomegranate (Punica granatum L.) genome.</title>
        <authorList>
            <person name="Akparov Z."/>
            <person name="Amiraslanov A."/>
            <person name="Hajiyeva S."/>
            <person name="Abbasov M."/>
            <person name="Kaur K."/>
            <person name="Hamwieh A."/>
            <person name="Solovyev V."/>
            <person name="Salamov A."/>
            <person name="Braich B."/>
            <person name="Kosarev P."/>
            <person name="Mahmoud A."/>
            <person name="Hajiyev E."/>
            <person name="Babayeva S."/>
            <person name="Izzatullayeva V."/>
            <person name="Mammadov A."/>
            <person name="Mammadov A."/>
            <person name="Sharifova S."/>
            <person name="Ojaghi J."/>
            <person name="Eynullazada K."/>
            <person name="Bayramov B."/>
            <person name="Abdulazimova A."/>
            <person name="Shahmuradov I."/>
        </authorList>
    </citation>
    <scope>NUCLEOTIDE SEQUENCE [LARGE SCALE GENOMIC DNA]</scope>
    <source>
        <strain evidence="2">cv. AG2017</strain>
        <tissue evidence="1">Leaf</tissue>
    </source>
</reference>
<sequence length="60" mass="6317">MAQSAPPPAPPPSCSLARQQGCAATIEDLAGRIVPEATHLRRPRKDQCFLVADATPPPTL</sequence>
<evidence type="ECO:0000313" key="1">
    <source>
        <dbReference type="EMBL" id="PKI65133.1"/>
    </source>
</evidence>
<dbReference type="Proteomes" id="UP000233551">
    <property type="component" value="Unassembled WGS sequence"/>
</dbReference>
<dbReference type="EMBL" id="PGOL01000769">
    <property type="protein sequence ID" value="PKI65133.1"/>
    <property type="molecule type" value="Genomic_DNA"/>
</dbReference>
<protein>
    <submittedName>
        <fullName evidence="1">Uncharacterized protein</fullName>
    </submittedName>
</protein>
<accession>A0A2I0KAJ0</accession>
<dbReference type="AlphaFoldDB" id="A0A2I0KAJ0"/>
<name>A0A2I0KAJ0_PUNGR</name>
<organism evidence="1 2">
    <name type="scientific">Punica granatum</name>
    <name type="common">Pomegranate</name>
    <dbReference type="NCBI Taxonomy" id="22663"/>
    <lineage>
        <taxon>Eukaryota</taxon>
        <taxon>Viridiplantae</taxon>
        <taxon>Streptophyta</taxon>
        <taxon>Embryophyta</taxon>
        <taxon>Tracheophyta</taxon>
        <taxon>Spermatophyta</taxon>
        <taxon>Magnoliopsida</taxon>
        <taxon>eudicotyledons</taxon>
        <taxon>Gunneridae</taxon>
        <taxon>Pentapetalae</taxon>
        <taxon>rosids</taxon>
        <taxon>malvids</taxon>
        <taxon>Myrtales</taxon>
        <taxon>Lythraceae</taxon>
        <taxon>Punica</taxon>
    </lineage>
</organism>
<gene>
    <name evidence="1" type="ORF">CRG98_014447</name>
</gene>
<comment type="caution">
    <text evidence="1">The sequence shown here is derived from an EMBL/GenBank/DDBJ whole genome shotgun (WGS) entry which is preliminary data.</text>
</comment>
<evidence type="ECO:0000313" key="2">
    <source>
        <dbReference type="Proteomes" id="UP000233551"/>
    </source>
</evidence>
<keyword evidence="2" id="KW-1185">Reference proteome</keyword>
<proteinExistence type="predicted"/>